<organism evidence="1 2">
    <name type="scientific">Streptomyces albogriseolus</name>
    <dbReference type="NCBI Taxonomy" id="1887"/>
    <lineage>
        <taxon>Bacteria</taxon>
        <taxon>Bacillati</taxon>
        <taxon>Actinomycetota</taxon>
        <taxon>Actinomycetes</taxon>
        <taxon>Kitasatosporales</taxon>
        <taxon>Streptomycetaceae</taxon>
        <taxon>Streptomyces</taxon>
        <taxon>Streptomyces albogriseolus group</taxon>
    </lineage>
</organism>
<evidence type="ECO:0000313" key="1">
    <source>
        <dbReference type="EMBL" id="MEY9815993.1"/>
    </source>
</evidence>
<comment type="caution">
    <text evidence="1">The sequence shown here is derived from an EMBL/GenBank/DDBJ whole genome shotgun (WGS) entry which is preliminary data.</text>
</comment>
<protein>
    <submittedName>
        <fullName evidence="1">Uncharacterized protein</fullName>
    </submittedName>
</protein>
<dbReference type="EMBL" id="JBGCBD010000002">
    <property type="protein sequence ID" value="MEY9815993.1"/>
    <property type="molecule type" value="Genomic_DNA"/>
</dbReference>
<accession>A0ACC6UXC9</accession>
<gene>
    <name evidence="1" type="ORF">RKD21_006250</name>
</gene>
<dbReference type="Proteomes" id="UP001565447">
    <property type="component" value="Unassembled WGS sequence"/>
</dbReference>
<proteinExistence type="predicted"/>
<keyword evidence="2" id="KW-1185">Reference proteome</keyword>
<evidence type="ECO:0000313" key="2">
    <source>
        <dbReference type="Proteomes" id="UP001565447"/>
    </source>
</evidence>
<sequence length="34" mass="3554">MSTHMVPLPPSALAVVAGRQRQSGAREGTTPPRP</sequence>
<reference evidence="1" key="1">
    <citation type="submission" date="2024-07" db="EMBL/GenBank/DDBJ databases">
        <title>Genome sequencing of plant associated microbes to promote plant fitness in Sorghum bicolor and Oryza sativa.</title>
        <authorList>
            <person name="Coleman-Derr D."/>
        </authorList>
    </citation>
    <scope>NUCLEOTIDE SEQUENCE</scope>
    <source>
        <strain evidence="1">SAI-173</strain>
    </source>
</reference>
<name>A0ACC6UXC9_STRAO</name>